<gene>
    <name evidence="2" type="ORF">GSF22_14980</name>
</gene>
<dbReference type="SUPFAM" id="SSF140453">
    <property type="entry name" value="EsxAB dimer-like"/>
    <property type="match status" value="1"/>
</dbReference>
<dbReference type="RefSeq" id="WP_208814201.1">
    <property type="nucleotide sequence ID" value="NZ_WVUH01000115.1"/>
</dbReference>
<feature type="compositionally biased region" description="Low complexity" evidence="1">
    <location>
        <begin position="502"/>
        <end position="513"/>
    </location>
</feature>
<dbReference type="InterPro" id="IPR036689">
    <property type="entry name" value="ESAT-6-like_sf"/>
</dbReference>
<feature type="compositionally biased region" description="Low complexity" evidence="1">
    <location>
        <begin position="280"/>
        <end position="292"/>
    </location>
</feature>
<accession>A0ABS3VSE0</accession>
<organism evidence="2 3">
    <name type="scientific">Micromonospora echinofusca</name>
    <dbReference type="NCBI Taxonomy" id="47858"/>
    <lineage>
        <taxon>Bacteria</taxon>
        <taxon>Bacillati</taxon>
        <taxon>Actinomycetota</taxon>
        <taxon>Actinomycetes</taxon>
        <taxon>Micromonosporales</taxon>
        <taxon>Micromonosporaceae</taxon>
        <taxon>Micromonospora</taxon>
    </lineage>
</organism>
<comment type="caution">
    <text evidence="2">The sequence shown here is derived from an EMBL/GenBank/DDBJ whole genome shotgun (WGS) entry which is preliminary data.</text>
</comment>
<evidence type="ECO:0000313" key="2">
    <source>
        <dbReference type="EMBL" id="MBO4207304.1"/>
    </source>
</evidence>
<feature type="region of interest" description="Disordered" evidence="1">
    <location>
        <begin position="273"/>
        <end position="441"/>
    </location>
</feature>
<protein>
    <recommendedName>
        <fullName evidence="4">PPE family protein</fullName>
    </recommendedName>
</protein>
<evidence type="ECO:0000313" key="3">
    <source>
        <dbReference type="Proteomes" id="UP000823521"/>
    </source>
</evidence>
<feature type="compositionally biased region" description="Gly residues" evidence="1">
    <location>
        <begin position="322"/>
        <end position="342"/>
    </location>
</feature>
<dbReference type="Gene3D" id="1.10.287.1060">
    <property type="entry name" value="ESAT-6-like"/>
    <property type="match status" value="1"/>
</dbReference>
<proteinExistence type="predicted"/>
<keyword evidence="3" id="KW-1185">Reference proteome</keyword>
<evidence type="ECO:0000256" key="1">
    <source>
        <dbReference type="SAM" id="MobiDB-lite"/>
    </source>
</evidence>
<reference evidence="2 3" key="1">
    <citation type="submission" date="2019-12" db="EMBL/GenBank/DDBJ databases">
        <title>Whole genome sequencing of endophytic Actinobacterium Micromonospora sp. MPMI6T.</title>
        <authorList>
            <person name="Evv R."/>
            <person name="Podile A.R."/>
        </authorList>
    </citation>
    <scope>NUCLEOTIDE SEQUENCE [LARGE SCALE GENOMIC DNA]</scope>
    <source>
        <strain evidence="2 3">MPMI6</strain>
    </source>
</reference>
<feature type="region of interest" description="Disordered" evidence="1">
    <location>
        <begin position="502"/>
        <end position="547"/>
    </location>
</feature>
<dbReference type="Proteomes" id="UP000823521">
    <property type="component" value="Unassembled WGS sequence"/>
</dbReference>
<name>A0ABS3VSE0_MICEH</name>
<sequence>MSGETPAQPAGTKAATATTPEAMDWRQIQTALIGSSFSSEQDKRGGQGWDHLTDVAQGTHGNPMSLFSAGQQFRVLGQQLSDVREQLNSRRKELVDSGRWSGEASSSFEHAARQLDSTVRSGVKPLTGANSYPDLLYRAATALQTGQQEIVALNLEGALWTKQRYDYLASVYMAGRRGPRPVEPWFMQGGKAIYTPSTYPDIDQKMTQRAREIMLAVIRTYRIVTSDLRPPSGLAAPAFSPGSPLPGINLPGAPGLPAAPDIGGLSGLAPGAGGAGVPGMPGSMDLPESPGLPGAGGSGSSGAPAMPEMPDLPESPAIPGLDGIGGDGTGAPGSGGLPGTGGTPALPTLPVSPPLPGLGGVPNSTGSGSRPGGTGSIPSLPGLSSGGGSGGGGGGSVPRLPSSPAVSPTFPAAGDGPPGGVKAAGSAGVLPGDIPPVRPGGPTANMVTGAGVTDGTGRMGPYGGMPMMPPMMPPGAGGNGQDERERATWLVEDRDIWSVTETVGPGVVTGGTVQPDDETTYVVNPGERGYGGTPRGTGTSHRQQSSY</sequence>
<evidence type="ECO:0008006" key="4">
    <source>
        <dbReference type="Google" id="ProtNLM"/>
    </source>
</evidence>
<dbReference type="EMBL" id="WVUH01000115">
    <property type="protein sequence ID" value="MBO4207304.1"/>
    <property type="molecule type" value="Genomic_DNA"/>
</dbReference>
<feature type="compositionally biased region" description="Gly residues" evidence="1">
    <location>
        <begin position="384"/>
        <end position="396"/>
    </location>
</feature>